<evidence type="ECO:0000256" key="1">
    <source>
        <dbReference type="SAM" id="MobiDB-lite"/>
    </source>
</evidence>
<feature type="compositionally biased region" description="Basic and acidic residues" evidence="1">
    <location>
        <begin position="131"/>
        <end position="148"/>
    </location>
</feature>
<organism evidence="2">
    <name type="scientific">marine metagenome</name>
    <dbReference type="NCBI Taxonomy" id="408172"/>
    <lineage>
        <taxon>unclassified sequences</taxon>
        <taxon>metagenomes</taxon>
        <taxon>ecological metagenomes</taxon>
    </lineage>
</organism>
<evidence type="ECO:0008006" key="3">
    <source>
        <dbReference type="Google" id="ProtNLM"/>
    </source>
</evidence>
<evidence type="ECO:0000313" key="2">
    <source>
        <dbReference type="EMBL" id="SVD07327.1"/>
    </source>
</evidence>
<dbReference type="EMBL" id="UINC01127902">
    <property type="protein sequence ID" value="SVD07327.1"/>
    <property type="molecule type" value="Genomic_DNA"/>
</dbReference>
<proteinExistence type="predicted"/>
<protein>
    <recommendedName>
        <fullName evidence="3">Chromosome segregation protein SMC</fullName>
    </recommendedName>
</protein>
<accession>A0A382SDN6</accession>
<feature type="compositionally biased region" description="Basic and acidic residues" evidence="1">
    <location>
        <begin position="161"/>
        <end position="193"/>
    </location>
</feature>
<gene>
    <name evidence="2" type="ORF">METZ01_LOCUS360181</name>
</gene>
<feature type="non-terminal residue" evidence="2">
    <location>
        <position position="1"/>
    </location>
</feature>
<dbReference type="AlphaFoldDB" id="A0A382SDN6"/>
<sequence>VLLDGSPLRKHRLAQNEILTIEHGAVTDVLTQAWAKVDNAPPGKKAELMASRENLSRTIQLRGQLQGIELKLAEAKVLMLKAEEAKAKSSAKRQSIMGNRKRLQNEWQQMNREYWKTRSNKLRTTSRAQTKRQDVARAQRKLKNAERSLDRQTGKLAIFEKEIARPNTKPQKDERRKRDALTRPIERAKRDMQRAQQELEDARRNSNKMQAEAKPLEGREEDSKKALDKAKKEIDREMLAYRQSIAEYQVSTRQASITRSKVSTLQQEKDRVAQELEEIKSKIPVPPPSK</sequence>
<feature type="region of interest" description="Disordered" evidence="1">
    <location>
        <begin position="121"/>
        <end position="148"/>
    </location>
</feature>
<name>A0A382SDN6_9ZZZZ</name>
<feature type="region of interest" description="Disordered" evidence="1">
    <location>
        <begin position="161"/>
        <end position="229"/>
    </location>
</feature>
<reference evidence="2" key="1">
    <citation type="submission" date="2018-05" db="EMBL/GenBank/DDBJ databases">
        <authorList>
            <person name="Lanie J.A."/>
            <person name="Ng W.-L."/>
            <person name="Kazmierczak K.M."/>
            <person name="Andrzejewski T.M."/>
            <person name="Davidsen T.M."/>
            <person name="Wayne K.J."/>
            <person name="Tettelin H."/>
            <person name="Glass J.I."/>
            <person name="Rusch D."/>
            <person name="Podicherti R."/>
            <person name="Tsui H.-C.T."/>
            <person name="Winkler M.E."/>
        </authorList>
    </citation>
    <scope>NUCLEOTIDE SEQUENCE</scope>
</reference>
<feature type="compositionally biased region" description="Basic and acidic residues" evidence="1">
    <location>
        <begin position="214"/>
        <end position="229"/>
    </location>
</feature>